<dbReference type="Gene3D" id="3.20.20.150">
    <property type="entry name" value="Divalent-metal-dependent TIM barrel enzymes"/>
    <property type="match status" value="1"/>
</dbReference>
<dbReference type="RefSeq" id="WP_282584786.1">
    <property type="nucleotide sequence ID" value="NZ_JAMOIM010000005.1"/>
</dbReference>
<keyword evidence="2" id="KW-0413">Isomerase</keyword>
<comment type="caution">
    <text evidence="2">The sequence shown here is derived from an EMBL/GenBank/DDBJ whole genome shotgun (WGS) entry which is preliminary data.</text>
</comment>
<dbReference type="InterPro" id="IPR050312">
    <property type="entry name" value="IolE/XylAMocC-like"/>
</dbReference>
<keyword evidence="3" id="KW-1185">Reference proteome</keyword>
<evidence type="ECO:0000313" key="3">
    <source>
        <dbReference type="Proteomes" id="UP001165667"/>
    </source>
</evidence>
<sequence>MTPLGIAHFTTIELPPAELVSMAGRVGYAFVGLRLFPAAPGAPLYAVPHGSLEAKALHDAMERTGVAVRDLEFVVIGPEFDAAALAPVLDAASAFGAKRVSCCGADPERARLVANLAALCDVAAQHGMGVDLECMAWRDVASLGDAAAVMREVGRPTGGVLVDALHLSRTGGTPADVAALPPAFIRSAQLCDAPARSPPTMEGIIAEARGGRLPPGEGALPLRELLAALPPGVALSVEVPMDDGRPAEDRARDIFDAARRLLEAPPP</sequence>
<dbReference type="SUPFAM" id="SSF51658">
    <property type="entry name" value="Xylose isomerase-like"/>
    <property type="match status" value="1"/>
</dbReference>
<accession>A0AA41Z0S4</accession>
<name>A0AA41Z0S4_9HYPH</name>
<dbReference type="AlphaFoldDB" id="A0AA41Z0S4"/>
<dbReference type="Proteomes" id="UP001165667">
    <property type="component" value="Unassembled WGS sequence"/>
</dbReference>
<feature type="domain" description="Xylose isomerase-like TIM barrel" evidence="1">
    <location>
        <begin position="27"/>
        <end position="257"/>
    </location>
</feature>
<dbReference type="InterPro" id="IPR013022">
    <property type="entry name" value="Xyl_isomerase-like_TIM-brl"/>
</dbReference>
<dbReference type="GO" id="GO:0016853">
    <property type="term" value="F:isomerase activity"/>
    <property type="evidence" value="ECO:0007669"/>
    <property type="project" value="UniProtKB-KW"/>
</dbReference>
<reference evidence="2" key="1">
    <citation type="submission" date="2022-05" db="EMBL/GenBank/DDBJ databases">
        <authorList>
            <person name="Pankratov T."/>
        </authorList>
    </citation>
    <scope>NUCLEOTIDE SEQUENCE</scope>
    <source>
        <strain evidence="2">BP6-180914</strain>
    </source>
</reference>
<dbReference type="PANTHER" id="PTHR12110:SF48">
    <property type="entry name" value="BLL3656 PROTEIN"/>
    <property type="match status" value="1"/>
</dbReference>
<dbReference type="Pfam" id="PF01261">
    <property type="entry name" value="AP_endonuc_2"/>
    <property type="match status" value="1"/>
</dbReference>
<dbReference type="EMBL" id="JAMOIM010000005">
    <property type="protein sequence ID" value="MCW6508423.1"/>
    <property type="molecule type" value="Genomic_DNA"/>
</dbReference>
<gene>
    <name evidence="2" type="ORF">M8523_10360</name>
</gene>
<evidence type="ECO:0000313" key="2">
    <source>
        <dbReference type="EMBL" id="MCW6508423.1"/>
    </source>
</evidence>
<organism evidence="2 3">
    <name type="scientific">Lichenifustis flavocetrariae</name>
    <dbReference type="NCBI Taxonomy" id="2949735"/>
    <lineage>
        <taxon>Bacteria</taxon>
        <taxon>Pseudomonadati</taxon>
        <taxon>Pseudomonadota</taxon>
        <taxon>Alphaproteobacteria</taxon>
        <taxon>Hyphomicrobiales</taxon>
        <taxon>Lichenihabitantaceae</taxon>
        <taxon>Lichenifustis</taxon>
    </lineage>
</organism>
<proteinExistence type="predicted"/>
<dbReference type="PANTHER" id="PTHR12110">
    <property type="entry name" value="HYDROXYPYRUVATE ISOMERASE"/>
    <property type="match status" value="1"/>
</dbReference>
<dbReference type="InterPro" id="IPR036237">
    <property type="entry name" value="Xyl_isomerase-like_sf"/>
</dbReference>
<protein>
    <submittedName>
        <fullName evidence="2">Sugar phosphate isomerase/epimerase</fullName>
    </submittedName>
</protein>
<evidence type="ECO:0000259" key="1">
    <source>
        <dbReference type="Pfam" id="PF01261"/>
    </source>
</evidence>